<evidence type="ECO:0000256" key="4">
    <source>
        <dbReference type="ARBA" id="ARBA00022670"/>
    </source>
</evidence>
<keyword evidence="7 13" id="KW-0732">Signal</keyword>
<keyword evidence="9" id="KW-1133">Transmembrane helix</keyword>
<keyword evidence="4 13" id="KW-0645">Protease</keyword>
<evidence type="ECO:0000256" key="11">
    <source>
        <dbReference type="ARBA" id="ARBA00023136"/>
    </source>
</evidence>
<comment type="similarity">
    <text evidence="3 13">Belongs to the TIKI family.</text>
</comment>
<evidence type="ECO:0000256" key="10">
    <source>
        <dbReference type="ARBA" id="ARBA00023049"/>
    </source>
</evidence>
<keyword evidence="10 13" id="KW-0482">Metalloprotease</keyword>
<comment type="cofactor">
    <cofactor evidence="1">
        <name>Co(2+)</name>
        <dbReference type="ChEBI" id="CHEBI:48828"/>
    </cofactor>
</comment>
<reference evidence="15" key="1">
    <citation type="submission" date="2025-08" db="UniProtKB">
        <authorList>
            <consortium name="RefSeq"/>
        </authorList>
    </citation>
    <scope>IDENTIFICATION</scope>
</reference>
<proteinExistence type="inferred from homology"/>
<dbReference type="PANTHER" id="PTHR31120:SF6">
    <property type="entry name" value="METALLOPROTEASE TIKI HOMOLOG"/>
    <property type="match status" value="1"/>
</dbReference>
<accession>A0ABM4C6M2</accession>
<keyword evidence="13" id="KW-0879">Wnt signaling pathway</keyword>
<keyword evidence="12" id="KW-0325">Glycoprotein</keyword>
<evidence type="ECO:0000256" key="7">
    <source>
        <dbReference type="ARBA" id="ARBA00022729"/>
    </source>
</evidence>
<evidence type="ECO:0000256" key="6">
    <source>
        <dbReference type="ARBA" id="ARBA00022723"/>
    </source>
</evidence>
<keyword evidence="6 13" id="KW-0479">Metal-binding</keyword>
<organism evidence="14 15">
    <name type="scientific">Hydra vulgaris</name>
    <name type="common">Hydra</name>
    <name type="synonym">Hydra attenuata</name>
    <dbReference type="NCBI Taxonomy" id="6087"/>
    <lineage>
        <taxon>Eukaryota</taxon>
        <taxon>Metazoa</taxon>
        <taxon>Cnidaria</taxon>
        <taxon>Hydrozoa</taxon>
        <taxon>Hydroidolina</taxon>
        <taxon>Anthoathecata</taxon>
        <taxon>Aplanulata</taxon>
        <taxon>Hydridae</taxon>
        <taxon>Hydra</taxon>
    </lineage>
</organism>
<dbReference type="Proteomes" id="UP001652625">
    <property type="component" value="Chromosome 07"/>
</dbReference>
<dbReference type="EC" id="3.4.-.-" evidence="13"/>
<keyword evidence="13" id="KW-1003">Cell membrane</keyword>
<keyword evidence="11" id="KW-0472">Membrane</keyword>
<evidence type="ECO:0000256" key="12">
    <source>
        <dbReference type="ARBA" id="ARBA00023180"/>
    </source>
</evidence>
<evidence type="ECO:0000313" key="14">
    <source>
        <dbReference type="Proteomes" id="UP001652625"/>
    </source>
</evidence>
<name>A0ABM4C6M2_HYDVU</name>
<dbReference type="GeneID" id="101236079"/>
<evidence type="ECO:0000256" key="9">
    <source>
        <dbReference type="ARBA" id="ARBA00022989"/>
    </source>
</evidence>
<gene>
    <name evidence="15" type="primary">LOC101236079</name>
</gene>
<keyword evidence="5" id="KW-0812">Transmembrane</keyword>
<dbReference type="RefSeq" id="XP_065657241.1">
    <property type="nucleotide sequence ID" value="XM_065801169.1"/>
</dbReference>
<protein>
    <recommendedName>
        <fullName evidence="13">Metalloprotease TIKI homolog</fullName>
        <ecNumber evidence="13">3.4.-.-</ecNumber>
    </recommendedName>
</protein>
<evidence type="ECO:0000256" key="13">
    <source>
        <dbReference type="RuleBase" id="RU369069"/>
    </source>
</evidence>
<evidence type="ECO:0000256" key="3">
    <source>
        <dbReference type="ARBA" id="ARBA00008261"/>
    </source>
</evidence>
<dbReference type="GO" id="GO:0008237">
    <property type="term" value="F:metallopeptidase activity"/>
    <property type="evidence" value="ECO:0007669"/>
    <property type="project" value="UniProtKB-KW"/>
</dbReference>
<evidence type="ECO:0000256" key="8">
    <source>
        <dbReference type="ARBA" id="ARBA00022801"/>
    </source>
</evidence>
<comment type="cofactor">
    <cofactor evidence="13">
        <name>Mn(2+)</name>
        <dbReference type="ChEBI" id="CHEBI:29035"/>
    </cofactor>
    <cofactor evidence="13">
        <name>Co(2+)</name>
        <dbReference type="ChEBI" id="CHEBI:48828"/>
    </cofactor>
    <text evidence="13">Divalent metal cations. Mn(2+) or Co(2+).</text>
</comment>
<comment type="function">
    <text evidence="13">Metalloprotease that acts as a negative regulator of the Wnt signaling pathway.</text>
</comment>
<dbReference type="InterPro" id="IPR002816">
    <property type="entry name" value="TraB/PrgY/GumN_fam"/>
</dbReference>
<dbReference type="PANTHER" id="PTHR31120">
    <property type="entry name" value="METALLOPROTEASE TIKI"/>
    <property type="match status" value="1"/>
</dbReference>
<dbReference type="CDD" id="cd14789">
    <property type="entry name" value="Tiki"/>
    <property type="match status" value="1"/>
</dbReference>
<dbReference type="Pfam" id="PF01963">
    <property type="entry name" value="TraB_PrgY_gumN"/>
    <property type="match status" value="1"/>
</dbReference>
<comment type="subcellular location">
    <subcellularLocation>
        <location evidence="13">Cell membrane</location>
        <topology evidence="13">Single-pass type I membrane protein</topology>
    </subcellularLocation>
    <subcellularLocation>
        <location evidence="2">Membrane</location>
        <topology evidence="2">Single-pass type I membrane protein</topology>
    </subcellularLocation>
</comment>
<evidence type="ECO:0000256" key="5">
    <source>
        <dbReference type="ARBA" id="ARBA00022692"/>
    </source>
</evidence>
<keyword evidence="14" id="KW-1185">Reference proteome</keyword>
<evidence type="ECO:0000313" key="15">
    <source>
        <dbReference type="RefSeq" id="XP_065657241.1"/>
    </source>
</evidence>
<sequence length="447" mass="51963">MILRYNYIVAVYTILYLCTCYGDKKMLSQTYCENKNAMGIKLNSFLWSVERPSFPTAYLFGTIHAPKDLVWKYIPSNTKDAFQESTNVFTEVDLHDANIIREIRKCRHLTGNLTLKDVLPLKLFTKLRATIKSFDAKRKRWISKFSSSMFDELSNTLPLYSQYKRLKPSWLMATILQQWNKFYVRSQFSDSVTLDSFLIQEAIKKQSYSGGIELVSSHCDPLNNLKSDHVNLALNITLHAEEQRMLGKYSNKENDIRFLVNLYSCGNPLETAKLGSLFKTFVDKNTKKQLDEVDKYLFKELVTKRNYQMADQMHKLFSSKIHQTSKMFFAIGAAHLLGNKSIVSILRGKGYIVRHVRSDEVIPPTQRRMEKEEKILKSWESKSNKSNFGLSHFPGKFDDTQKAPQVLIFKTEVKKTYVYYYKSESQKYQTATNCFIITLILTCLFSI</sequence>
<dbReference type="InterPro" id="IPR040230">
    <property type="entry name" value="TIKI1/2-like"/>
</dbReference>
<evidence type="ECO:0000256" key="1">
    <source>
        <dbReference type="ARBA" id="ARBA00001941"/>
    </source>
</evidence>
<evidence type="ECO:0000256" key="2">
    <source>
        <dbReference type="ARBA" id="ARBA00004479"/>
    </source>
</evidence>
<keyword evidence="8 13" id="KW-0378">Hydrolase</keyword>